<dbReference type="RefSeq" id="WP_093324006.1">
    <property type="nucleotide sequence ID" value="NZ_FOSZ01000004.1"/>
</dbReference>
<reference evidence="13" key="1">
    <citation type="submission" date="2016-10" db="EMBL/GenBank/DDBJ databases">
        <authorList>
            <person name="Varghese N."/>
            <person name="Submissions S."/>
        </authorList>
    </citation>
    <scope>NUCLEOTIDE SEQUENCE [LARGE SCALE GENOMIC DNA]</scope>
    <source>
        <strain evidence="13">DSM 28453</strain>
    </source>
</reference>
<protein>
    <recommendedName>
        <fullName evidence="3">Type II secretion system protein J</fullName>
    </recommendedName>
</protein>
<proteinExistence type="inferred from homology"/>
<comment type="subcellular location">
    <subcellularLocation>
        <location evidence="1">Cell inner membrane</location>
        <topology evidence="1">Single-pass membrane protein</topology>
    </subcellularLocation>
</comment>
<evidence type="ECO:0000256" key="11">
    <source>
        <dbReference type="SAM" id="Phobius"/>
    </source>
</evidence>
<dbReference type="SUPFAM" id="SSF54523">
    <property type="entry name" value="Pili subunits"/>
    <property type="match status" value="1"/>
</dbReference>
<evidence type="ECO:0000256" key="7">
    <source>
        <dbReference type="ARBA" id="ARBA00022692"/>
    </source>
</evidence>
<evidence type="ECO:0000256" key="1">
    <source>
        <dbReference type="ARBA" id="ARBA00004377"/>
    </source>
</evidence>
<sequence>MTHPPRDTGLSLLELVVAMALFALVAVMGLQLLTGTLRIRDRLEIASTETGDLSRALALLRADLTNATPMRFDPPGDAGPRSALTASATGFQLSVSGQVDLPPINALGFHRVDWQLASDGTLSRSFWPVLSPASATSKSPDVPVLTGVTGLAIRTFWAGQEWVGGTNDPNPTANNSGPAQDSDLGPIASSAYSDQLPIAIEVTLQTRDFGEFTLVEVLQ</sequence>
<dbReference type="GO" id="GO:0015627">
    <property type="term" value="C:type II protein secretion system complex"/>
    <property type="evidence" value="ECO:0007669"/>
    <property type="project" value="InterPro"/>
</dbReference>
<dbReference type="InterPro" id="IPR051621">
    <property type="entry name" value="T2SS_protein_J"/>
</dbReference>
<dbReference type="NCBIfam" id="TIGR02532">
    <property type="entry name" value="IV_pilin_GFxxxE"/>
    <property type="match status" value="1"/>
</dbReference>
<dbReference type="Proteomes" id="UP000198851">
    <property type="component" value="Unassembled WGS sequence"/>
</dbReference>
<dbReference type="InterPro" id="IPR012902">
    <property type="entry name" value="N_methyl_site"/>
</dbReference>
<keyword evidence="7 11" id="KW-0812">Transmembrane</keyword>
<gene>
    <name evidence="12" type="ORF">SAMN04488036_104294</name>
</gene>
<name>A0A1I4EIS7_9RHOB</name>
<dbReference type="EMBL" id="FOSZ01000004">
    <property type="protein sequence ID" value="SFL05169.1"/>
    <property type="molecule type" value="Genomic_DNA"/>
</dbReference>
<dbReference type="InterPro" id="IPR010055">
    <property type="entry name" value="T2SS_protein-GspJ"/>
</dbReference>
<evidence type="ECO:0000256" key="10">
    <source>
        <dbReference type="SAM" id="MobiDB-lite"/>
    </source>
</evidence>
<evidence type="ECO:0000256" key="3">
    <source>
        <dbReference type="ARBA" id="ARBA00021539"/>
    </source>
</evidence>
<feature type="compositionally biased region" description="Polar residues" evidence="10">
    <location>
        <begin position="167"/>
        <end position="179"/>
    </location>
</feature>
<dbReference type="OrthoDB" id="7869574at2"/>
<feature type="transmembrane region" description="Helical" evidence="11">
    <location>
        <begin position="12"/>
        <end position="33"/>
    </location>
</feature>
<accession>A0A1I4EIS7</accession>
<keyword evidence="4" id="KW-1003">Cell membrane</keyword>
<dbReference type="InterPro" id="IPR045584">
    <property type="entry name" value="Pilin-like"/>
</dbReference>
<evidence type="ECO:0000256" key="5">
    <source>
        <dbReference type="ARBA" id="ARBA00022481"/>
    </source>
</evidence>
<dbReference type="Pfam" id="PF11612">
    <property type="entry name" value="T2SSJ"/>
    <property type="match status" value="1"/>
</dbReference>
<evidence type="ECO:0000256" key="6">
    <source>
        <dbReference type="ARBA" id="ARBA00022519"/>
    </source>
</evidence>
<evidence type="ECO:0000256" key="9">
    <source>
        <dbReference type="ARBA" id="ARBA00023136"/>
    </source>
</evidence>
<dbReference type="GO" id="GO:0015628">
    <property type="term" value="P:protein secretion by the type II secretion system"/>
    <property type="evidence" value="ECO:0007669"/>
    <property type="project" value="InterPro"/>
</dbReference>
<keyword evidence="9 11" id="KW-0472">Membrane</keyword>
<evidence type="ECO:0000256" key="4">
    <source>
        <dbReference type="ARBA" id="ARBA00022475"/>
    </source>
</evidence>
<keyword evidence="5" id="KW-0488">Methylation</keyword>
<comment type="similarity">
    <text evidence="2">Belongs to the GSP J family.</text>
</comment>
<dbReference type="PANTHER" id="PTHR39583:SF2">
    <property type="entry name" value="TYPE II SECRETION SYSTEM PROTEIN J"/>
    <property type="match status" value="1"/>
</dbReference>
<keyword evidence="6" id="KW-0997">Cell inner membrane</keyword>
<keyword evidence="8 11" id="KW-1133">Transmembrane helix</keyword>
<dbReference type="GO" id="GO:0005886">
    <property type="term" value="C:plasma membrane"/>
    <property type="evidence" value="ECO:0007669"/>
    <property type="project" value="UniProtKB-SubCell"/>
</dbReference>
<organism evidence="12 13">
    <name type="scientific">Shimia haliotis</name>
    <dbReference type="NCBI Taxonomy" id="1280847"/>
    <lineage>
        <taxon>Bacteria</taxon>
        <taxon>Pseudomonadati</taxon>
        <taxon>Pseudomonadota</taxon>
        <taxon>Alphaproteobacteria</taxon>
        <taxon>Rhodobacterales</taxon>
        <taxon>Roseobacteraceae</taxon>
    </lineage>
</organism>
<feature type="region of interest" description="Disordered" evidence="10">
    <location>
        <begin position="163"/>
        <end position="186"/>
    </location>
</feature>
<evidence type="ECO:0000256" key="8">
    <source>
        <dbReference type="ARBA" id="ARBA00022989"/>
    </source>
</evidence>
<dbReference type="Pfam" id="PF07963">
    <property type="entry name" value="N_methyl"/>
    <property type="match status" value="1"/>
</dbReference>
<keyword evidence="13" id="KW-1185">Reference proteome</keyword>
<dbReference type="PANTHER" id="PTHR39583">
    <property type="entry name" value="TYPE II SECRETION SYSTEM PROTEIN J-RELATED"/>
    <property type="match status" value="1"/>
</dbReference>
<dbReference type="Gene3D" id="3.10.610.10">
    <property type="entry name" value="GSPII I/J protein-like"/>
    <property type="match status" value="1"/>
</dbReference>
<evidence type="ECO:0000313" key="12">
    <source>
        <dbReference type="EMBL" id="SFL05169.1"/>
    </source>
</evidence>
<evidence type="ECO:0000256" key="2">
    <source>
        <dbReference type="ARBA" id="ARBA00011084"/>
    </source>
</evidence>
<evidence type="ECO:0000313" key="13">
    <source>
        <dbReference type="Proteomes" id="UP000198851"/>
    </source>
</evidence>
<dbReference type="PROSITE" id="PS00409">
    <property type="entry name" value="PROKAR_NTER_METHYL"/>
    <property type="match status" value="1"/>
</dbReference>
<dbReference type="AlphaFoldDB" id="A0A1I4EIS7"/>
<dbReference type="STRING" id="1280847.SAMN04488036_104294"/>